<dbReference type="GO" id="GO:0016853">
    <property type="term" value="F:isomerase activity"/>
    <property type="evidence" value="ECO:0007669"/>
    <property type="project" value="UniProtKB-KW"/>
</dbReference>
<evidence type="ECO:0000313" key="5">
    <source>
        <dbReference type="EMBL" id="NJC33708.1"/>
    </source>
</evidence>
<dbReference type="PANTHER" id="PTHR47245">
    <property type="entry name" value="PEPTIDYLPROLYL ISOMERASE"/>
    <property type="match status" value="1"/>
</dbReference>
<dbReference type="Proteomes" id="UP000734218">
    <property type="component" value="Unassembled WGS sequence"/>
</dbReference>
<organism evidence="5 6">
    <name type="scientific">Sphingomonas jejuensis</name>
    <dbReference type="NCBI Taxonomy" id="904715"/>
    <lineage>
        <taxon>Bacteria</taxon>
        <taxon>Pseudomonadati</taxon>
        <taxon>Pseudomonadota</taxon>
        <taxon>Alphaproteobacteria</taxon>
        <taxon>Sphingomonadales</taxon>
        <taxon>Sphingomonadaceae</taxon>
        <taxon>Sphingomonas</taxon>
    </lineage>
</organism>
<evidence type="ECO:0000256" key="2">
    <source>
        <dbReference type="ARBA" id="ARBA00013194"/>
    </source>
</evidence>
<dbReference type="SUPFAM" id="SSF109998">
    <property type="entry name" value="Triger factor/SurA peptide-binding domain-like"/>
    <property type="match status" value="1"/>
</dbReference>
<accession>A0ABX0XK33</accession>
<dbReference type="EC" id="5.2.1.8" evidence="2"/>
<comment type="catalytic activity">
    <reaction evidence="1">
        <text>[protein]-peptidylproline (omega=180) = [protein]-peptidylproline (omega=0)</text>
        <dbReference type="Rhea" id="RHEA:16237"/>
        <dbReference type="Rhea" id="RHEA-COMP:10747"/>
        <dbReference type="Rhea" id="RHEA-COMP:10748"/>
        <dbReference type="ChEBI" id="CHEBI:83833"/>
        <dbReference type="ChEBI" id="CHEBI:83834"/>
        <dbReference type="EC" id="5.2.1.8"/>
    </reaction>
</comment>
<feature type="region of interest" description="Disordered" evidence="4">
    <location>
        <begin position="272"/>
        <end position="291"/>
    </location>
</feature>
<evidence type="ECO:0000313" key="6">
    <source>
        <dbReference type="Proteomes" id="UP000734218"/>
    </source>
</evidence>
<dbReference type="PANTHER" id="PTHR47245:SF2">
    <property type="entry name" value="PEPTIDYL-PROLYL CIS-TRANS ISOMERASE HP_0175-RELATED"/>
    <property type="match status" value="1"/>
</dbReference>
<dbReference type="RefSeq" id="WP_167953663.1">
    <property type="nucleotide sequence ID" value="NZ_JAATJE010000001.1"/>
</dbReference>
<proteinExistence type="predicted"/>
<gene>
    <name evidence="5" type="ORF">GGR88_001182</name>
</gene>
<sequence length="291" mass="31708">MKLMPIVGAVALTLSLAACEKTPTGQVVAVVNGEEISLQELNAELQGQQIPENVDRQLVMNQLLQRVIDRKLLAQQAAEQGLDRDPEYLSQQRRMNETLLVQMMGQRAARAIRIPPAAEVDKFIASNPQMFNQRTRYALQQLQFEAPANMQTLQPLEDDRTLDEVAATLDQLGIRYQRGQSVLDSATAPPELMQRILALPEGEPFIVPAQGKLIANVIVGRQVTPTPAEQARPAATQALQRQSLQQTIERQLATARQGAEIEYQSGYSAEAAKGKAAPAAGATNRAATPGS</sequence>
<protein>
    <recommendedName>
        <fullName evidence="2">peptidylprolyl isomerase</fullName>
        <ecNumber evidence="2">5.2.1.8</ecNumber>
    </recommendedName>
</protein>
<dbReference type="Pfam" id="PF13623">
    <property type="entry name" value="SurA_N_2"/>
    <property type="match status" value="1"/>
</dbReference>
<dbReference type="EMBL" id="JAATJE010000001">
    <property type="protein sequence ID" value="NJC33708.1"/>
    <property type="molecule type" value="Genomic_DNA"/>
</dbReference>
<evidence type="ECO:0000256" key="4">
    <source>
        <dbReference type="SAM" id="MobiDB-lite"/>
    </source>
</evidence>
<keyword evidence="6" id="KW-1185">Reference proteome</keyword>
<comment type="caution">
    <text evidence="5">The sequence shown here is derived from an EMBL/GenBank/DDBJ whole genome shotgun (WGS) entry which is preliminary data.</text>
</comment>
<dbReference type="InterPro" id="IPR027304">
    <property type="entry name" value="Trigger_fact/SurA_dom_sf"/>
</dbReference>
<name>A0ABX0XK33_9SPHN</name>
<dbReference type="PROSITE" id="PS51257">
    <property type="entry name" value="PROKAR_LIPOPROTEIN"/>
    <property type="match status" value="1"/>
</dbReference>
<evidence type="ECO:0000256" key="1">
    <source>
        <dbReference type="ARBA" id="ARBA00000971"/>
    </source>
</evidence>
<reference evidence="5 6" key="1">
    <citation type="submission" date="2020-03" db="EMBL/GenBank/DDBJ databases">
        <title>Genomic Encyclopedia of Type Strains, Phase IV (KMG-IV): sequencing the most valuable type-strain genomes for metagenomic binning, comparative biology and taxonomic classification.</title>
        <authorList>
            <person name="Goeker M."/>
        </authorList>
    </citation>
    <scope>NUCLEOTIDE SEQUENCE [LARGE SCALE GENOMIC DNA]</scope>
    <source>
        <strain evidence="5 6">DSM 27651</strain>
    </source>
</reference>
<evidence type="ECO:0000256" key="3">
    <source>
        <dbReference type="ARBA" id="ARBA00023110"/>
    </source>
</evidence>
<keyword evidence="3" id="KW-0697">Rotamase</keyword>
<dbReference type="InterPro" id="IPR050245">
    <property type="entry name" value="PrsA_foldase"/>
</dbReference>
<keyword evidence="5" id="KW-0413">Isomerase</keyword>
<dbReference type="Gene3D" id="1.10.8.1040">
    <property type="match status" value="1"/>
</dbReference>